<name>A0A345JSS7_9GAMM</name>
<accession>A0A345JSS7</accession>
<dbReference type="AlphaFoldDB" id="A0A345JSS7"/>
<dbReference type="KEGG" id="foo:CGC45_07165"/>
<protein>
    <submittedName>
        <fullName evidence="1">Uncharacterized protein</fullName>
    </submittedName>
</protein>
<sequence>MNMQVAIKICLIGFFALLVTSCAWYKGPSLMPNANASLDGSSLNESSGPGFISTLKSADNYGASDTGFADGGGNYVVSGFDND</sequence>
<evidence type="ECO:0000313" key="1">
    <source>
        <dbReference type="EMBL" id="AXH30373.1"/>
    </source>
</evidence>
<organism evidence="1 2">
    <name type="scientific">Francisella opportunistica</name>
    <dbReference type="NCBI Taxonomy" id="2016517"/>
    <lineage>
        <taxon>Bacteria</taxon>
        <taxon>Pseudomonadati</taxon>
        <taxon>Pseudomonadota</taxon>
        <taxon>Gammaproteobacteria</taxon>
        <taxon>Thiotrichales</taxon>
        <taxon>Francisellaceae</taxon>
        <taxon>Francisella</taxon>
    </lineage>
</organism>
<gene>
    <name evidence="1" type="ORF">CGC43_07160</name>
</gene>
<evidence type="ECO:0000313" key="2">
    <source>
        <dbReference type="Proteomes" id="UP000253862"/>
    </source>
</evidence>
<dbReference type="EMBL" id="CP022375">
    <property type="protein sequence ID" value="AXH30373.1"/>
    <property type="molecule type" value="Genomic_DNA"/>
</dbReference>
<dbReference type="Proteomes" id="UP000253862">
    <property type="component" value="Chromosome"/>
</dbReference>
<reference evidence="1 2" key="1">
    <citation type="submission" date="2017-07" db="EMBL/GenBank/DDBJ databases">
        <title>Complete genome sequences and comparative analysis of the novel pathogen Francisella opportunistica.</title>
        <authorList>
            <person name="Dietrich E.A."/>
            <person name="Kingry L.C."/>
            <person name="Petersen J.M."/>
        </authorList>
    </citation>
    <scope>NUCLEOTIDE SEQUENCE [LARGE SCALE GENOMIC DNA]</scope>
    <source>
        <strain evidence="1 2">14-2155</strain>
    </source>
</reference>
<keyword evidence="2" id="KW-1185">Reference proteome</keyword>
<proteinExistence type="predicted"/>
<dbReference type="OrthoDB" id="5605019at2"/>